<dbReference type="PROSITE" id="PS00018">
    <property type="entry name" value="EF_HAND_1"/>
    <property type="match status" value="6"/>
</dbReference>
<evidence type="ECO:0000259" key="13">
    <source>
        <dbReference type="PROSITE" id="PS50222"/>
    </source>
</evidence>
<keyword evidence="7" id="KW-0325">Glycoprotein</keyword>
<dbReference type="Proteomes" id="UP001461498">
    <property type="component" value="Unassembled WGS sequence"/>
</dbReference>
<dbReference type="PROSITE" id="PS50222">
    <property type="entry name" value="EF_HAND_2"/>
    <property type="match status" value="3"/>
</dbReference>
<comment type="caution">
    <text evidence="14">The sequence shown here is derived from an EMBL/GenBank/DDBJ whole genome shotgun (WGS) entry which is preliminary data.</text>
</comment>
<evidence type="ECO:0000256" key="5">
    <source>
        <dbReference type="ARBA" id="ARBA00022824"/>
    </source>
</evidence>
<feature type="chain" id="PRO_5043934593" description="Reticulocalbin-3" evidence="12">
    <location>
        <begin position="28"/>
        <end position="331"/>
    </location>
</feature>
<proteinExistence type="predicted"/>
<dbReference type="PANTHER" id="PTHR10827">
    <property type="entry name" value="RETICULOCALBIN"/>
    <property type="match status" value="1"/>
</dbReference>
<evidence type="ECO:0000256" key="11">
    <source>
        <dbReference type="ARBA" id="ARBA00072696"/>
    </source>
</evidence>
<dbReference type="EMBL" id="JAPXFL010000002">
    <property type="protein sequence ID" value="KAK9510594.1"/>
    <property type="molecule type" value="Genomic_DNA"/>
</dbReference>
<gene>
    <name evidence="14" type="ORF">O3M35_005340</name>
</gene>
<evidence type="ECO:0000313" key="15">
    <source>
        <dbReference type="Proteomes" id="UP001461498"/>
    </source>
</evidence>
<keyword evidence="2" id="KW-0479">Metal-binding</keyword>
<dbReference type="GO" id="GO:0005509">
    <property type="term" value="F:calcium ion binding"/>
    <property type="evidence" value="ECO:0007669"/>
    <property type="project" value="InterPro"/>
</dbReference>
<comment type="function">
    <text evidence="9">Probable molecular chaperone assisting protein biosynthesis and transport in the endoplasmic reticulum. Required for the proper biosynthesis and transport of pulmonary surfactant-associated protein A/SP-A, pulmonary surfactant-associated protein D/SP-D and the lipid transporter ABCA3. By regulating both the proper expression and the degradation through the endoplasmic reticulum-associated protein degradation pathway of these proteins plays a crucial role in pulmonary surfactant homeostasis. Has an anti-fibrotic activity by negatively regulating the secretion of type I and type III collagens. This calcium-binding protein also transiently associates with immature PCSK6 and regulates its secretion.</text>
</comment>
<dbReference type="AlphaFoldDB" id="A0AAW1DQ38"/>
<evidence type="ECO:0000256" key="12">
    <source>
        <dbReference type="SAM" id="SignalP"/>
    </source>
</evidence>
<dbReference type="GO" id="GO:0005788">
    <property type="term" value="C:endoplasmic reticulum lumen"/>
    <property type="evidence" value="ECO:0007669"/>
    <property type="project" value="UniProtKB-SubCell"/>
</dbReference>
<organism evidence="14 15">
    <name type="scientific">Rhynocoris fuscipes</name>
    <dbReference type="NCBI Taxonomy" id="488301"/>
    <lineage>
        <taxon>Eukaryota</taxon>
        <taxon>Metazoa</taxon>
        <taxon>Ecdysozoa</taxon>
        <taxon>Arthropoda</taxon>
        <taxon>Hexapoda</taxon>
        <taxon>Insecta</taxon>
        <taxon>Pterygota</taxon>
        <taxon>Neoptera</taxon>
        <taxon>Paraneoptera</taxon>
        <taxon>Hemiptera</taxon>
        <taxon>Heteroptera</taxon>
        <taxon>Panheteroptera</taxon>
        <taxon>Cimicomorpha</taxon>
        <taxon>Reduviidae</taxon>
        <taxon>Harpactorinae</taxon>
        <taxon>Harpactorini</taxon>
        <taxon>Rhynocoris</taxon>
    </lineage>
</organism>
<keyword evidence="4" id="KW-0677">Repeat</keyword>
<feature type="domain" description="EF-hand" evidence="13">
    <location>
        <begin position="251"/>
        <end position="276"/>
    </location>
</feature>
<dbReference type="Gene3D" id="1.10.238.10">
    <property type="entry name" value="EF-hand"/>
    <property type="match status" value="3"/>
</dbReference>
<evidence type="ECO:0000256" key="3">
    <source>
        <dbReference type="ARBA" id="ARBA00022729"/>
    </source>
</evidence>
<dbReference type="InterPro" id="IPR018247">
    <property type="entry name" value="EF_Hand_1_Ca_BS"/>
</dbReference>
<dbReference type="SUPFAM" id="SSF47473">
    <property type="entry name" value="EF-hand"/>
    <property type="match status" value="2"/>
</dbReference>
<feature type="domain" description="EF-hand" evidence="13">
    <location>
        <begin position="123"/>
        <end position="158"/>
    </location>
</feature>
<dbReference type="Pfam" id="PF13833">
    <property type="entry name" value="EF-hand_8"/>
    <property type="match status" value="1"/>
</dbReference>
<evidence type="ECO:0000256" key="10">
    <source>
        <dbReference type="ARBA" id="ARBA00063143"/>
    </source>
</evidence>
<dbReference type="InterPro" id="IPR011992">
    <property type="entry name" value="EF-hand-dom_pair"/>
</dbReference>
<feature type="domain" description="EF-hand" evidence="13">
    <location>
        <begin position="87"/>
        <end position="122"/>
    </location>
</feature>
<comment type="subcellular location">
    <subcellularLocation>
        <location evidence="1">Endoplasmic reticulum lumen</location>
    </subcellularLocation>
</comment>
<evidence type="ECO:0000256" key="1">
    <source>
        <dbReference type="ARBA" id="ARBA00004319"/>
    </source>
</evidence>
<accession>A0AAW1DQ38</accession>
<keyword evidence="8" id="KW-0143">Chaperone</keyword>
<keyword evidence="15" id="KW-1185">Reference proteome</keyword>
<evidence type="ECO:0000256" key="9">
    <source>
        <dbReference type="ARBA" id="ARBA00056975"/>
    </source>
</evidence>
<evidence type="ECO:0000256" key="4">
    <source>
        <dbReference type="ARBA" id="ARBA00022737"/>
    </source>
</evidence>
<reference evidence="14 15" key="1">
    <citation type="submission" date="2022-12" db="EMBL/GenBank/DDBJ databases">
        <title>Chromosome-level genome assembly of true bugs.</title>
        <authorList>
            <person name="Ma L."/>
            <person name="Li H."/>
        </authorList>
    </citation>
    <scope>NUCLEOTIDE SEQUENCE [LARGE SCALE GENOMIC DNA]</scope>
    <source>
        <strain evidence="14">Lab_2022b</strain>
    </source>
</reference>
<evidence type="ECO:0000256" key="2">
    <source>
        <dbReference type="ARBA" id="ARBA00022723"/>
    </source>
</evidence>
<dbReference type="SMART" id="SM00054">
    <property type="entry name" value="EFh"/>
    <property type="match status" value="4"/>
</dbReference>
<dbReference type="CDD" id="cd16227">
    <property type="entry name" value="EFh_CREC_RCN2_like"/>
    <property type="match status" value="1"/>
</dbReference>
<keyword evidence="3 12" id="KW-0732">Signal</keyword>
<evidence type="ECO:0000256" key="8">
    <source>
        <dbReference type="ARBA" id="ARBA00023186"/>
    </source>
</evidence>
<feature type="signal peptide" evidence="12">
    <location>
        <begin position="1"/>
        <end position="27"/>
    </location>
</feature>
<name>A0AAW1DQ38_9HEMI</name>
<evidence type="ECO:0000313" key="14">
    <source>
        <dbReference type="EMBL" id="KAK9510594.1"/>
    </source>
</evidence>
<dbReference type="PANTHER" id="PTHR10827:SF95">
    <property type="entry name" value="LD34388P"/>
    <property type="match status" value="1"/>
</dbReference>
<keyword evidence="5" id="KW-0256">Endoplasmic reticulum</keyword>
<comment type="subunit">
    <text evidence="10">Interacts with PCSK6 (immature form including the propeptide); probably involved in the maturation and the secretion of PCSK6.</text>
</comment>
<keyword evidence="6" id="KW-0106">Calcium</keyword>
<dbReference type="FunFam" id="1.10.238.10:FF:000104">
    <property type="entry name" value="calumenin isoform X1"/>
    <property type="match status" value="1"/>
</dbReference>
<sequence>MLHYIIHNKASILALIVISHLTFEVTPASPAHIHSHQLNKERIEDGAYIARDHDHLVDGEHHSEFDHEAILGSVKDAEEFDHLSPEEAKRRLRILLGKMDLNKDQHIDRNELRAWILRSFKMLTEEESADRFEDADENDDGKVTWEEYKLDAYGANDEDIHSSEENNLIKNDKVMFEFADKNKDGSLDKVEFVPFSHPEEHPEMLPLILKNTLEDKDINGDGEIDFQEFIGEKARDQDKEWLISEKSKFDHEFDKDNDGKLNANEILSWVVPSSSEIAEEEVNHLFMSTDDNHDDILSFDEILENHEIFVGSEATDYGEHLQNIHAFQDEL</sequence>
<protein>
    <recommendedName>
        <fullName evidence="11">Reticulocalbin-3</fullName>
    </recommendedName>
</protein>
<evidence type="ECO:0000256" key="6">
    <source>
        <dbReference type="ARBA" id="ARBA00022837"/>
    </source>
</evidence>
<dbReference type="InterPro" id="IPR002048">
    <property type="entry name" value="EF_hand_dom"/>
</dbReference>
<dbReference type="GO" id="GO:0015031">
    <property type="term" value="P:protein transport"/>
    <property type="evidence" value="ECO:0007669"/>
    <property type="project" value="UniProtKB-ARBA"/>
</dbReference>
<evidence type="ECO:0000256" key="7">
    <source>
        <dbReference type="ARBA" id="ARBA00023180"/>
    </source>
</evidence>
<dbReference type="Pfam" id="PF13202">
    <property type="entry name" value="EF-hand_5"/>
    <property type="match status" value="2"/>
</dbReference>